<dbReference type="GO" id="GO:0042256">
    <property type="term" value="P:cytosolic ribosome assembly"/>
    <property type="evidence" value="ECO:0007669"/>
    <property type="project" value="UniProtKB-UniRule"/>
</dbReference>
<evidence type="ECO:0000313" key="5">
    <source>
        <dbReference type="Proteomes" id="UP001059380"/>
    </source>
</evidence>
<dbReference type="RefSeq" id="WP_260794979.1">
    <property type="nucleotide sequence ID" value="NZ_CP093313.1"/>
</dbReference>
<dbReference type="GO" id="GO:0043023">
    <property type="term" value="F:ribosomal large subunit binding"/>
    <property type="evidence" value="ECO:0007669"/>
    <property type="project" value="TreeGrafter"/>
</dbReference>
<feature type="compositionally biased region" description="Basic residues" evidence="3">
    <location>
        <begin position="191"/>
        <end position="208"/>
    </location>
</feature>
<evidence type="ECO:0000256" key="1">
    <source>
        <dbReference type="ARBA" id="ARBA00010574"/>
    </source>
</evidence>
<dbReference type="GO" id="GO:0005737">
    <property type="term" value="C:cytoplasm"/>
    <property type="evidence" value="ECO:0007669"/>
    <property type="project" value="UniProtKB-SubCell"/>
</dbReference>
<sequence length="208" mass="22843">MVTHHSHQQTRILVQAAAAACEDKKGEDTRILELDPADSGLSDFFLVTSATNDRQAVAIADEIEFRLKRDYGVMANSVEGRRNGEWILLDYVDFVAHVFLAERRAFYDIERLRKSARPLTPEEFETELKHALADKTREARSKPAEAKKAPAKKTAKTATPAKKSAALKPAKATKKAAPKKAAAKKPVAAKAAKKAPAKKTAAKARRTK</sequence>
<dbReference type="KEGG" id="orp:MOP44_05765"/>
<keyword evidence="2" id="KW-0963">Cytoplasm</keyword>
<comment type="function">
    <text evidence="2">Functions as a ribosomal silencing factor. Interacts with ribosomal protein uL14 (rplN), blocking formation of intersubunit bridge B8. Prevents association of the 30S and 50S ribosomal subunits and the formation of functional ribosomes, thus repressing translation.</text>
</comment>
<keyword evidence="2" id="KW-0678">Repressor</keyword>
<comment type="subunit">
    <text evidence="2">Interacts with ribosomal protein uL14 (rplN).</text>
</comment>
<proteinExistence type="inferred from homology"/>
<organism evidence="4 5">
    <name type="scientific">Occallatibacter riparius</name>
    <dbReference type="NCBI Taxonomy" id="1002689"/>
    <lineage>
        <taxon>Bacteria</taxon>
        <taxon>Pseudomonadati</taxon>
        <taxon>Acidobacteriota</taxon>
        <taxon>Terriglobia</taxon>
        <taxon>Terriglobales</taxon>
        <taxon>Acidobacteriaceae</taxon>
        <taxon>Occallatibacter</taxon>
    </lineage>
</organism>
<dbReference type="Proteomes" id="UP001059380">
    <property type="component" value="Chromosome"/>
</dbReference>
<dbReference type="InterPro" id="IPR004394">
    <property type="entry name" value="Iojap/RsfS/C7orf30"/>
</dbReference>
<feature type="compositionally biased region" description="Basic and acidic residues" evidence="3">
    <location>
        <begin position="132"/>
        <end position="148"/>
    </location>
</feature>
<dbReference type="SUPFAM" id="SSF81301">
    <property type="entry name" value="Nucleotidyltransferase"/>
    <property type="match status" value="1"/>
</dbReference>
<feature type="region of interest" description="Disordered" evidence="3">
    <location>
        <begin position="132"/>
        <end position="208"/>
    </location>
</feature>
<evidence type="ECO:0000256" key="3">
    <source>
        <dbReference type="SAM" id="MobiDB-lite"/>
    </source>
</evidence>
<comment type="similarity">
    <text evidence="1 2">Belongs to the Iojap/RsfS family.</text>
</comment>
<accession>A0A9J7BX18</accession>
<feature type="compositionally biased region" description="Low complexity" evidence="3">
    <location>
        <begin position="156"/>
        <end position="170"/>
    </location>
</feature>
<evidence type="ECO:0000313" key="4">
    <source>
        <dbReference type="EMBL" id="UWZ85446.1"/>
    </source>
</evidence>
<gene>
    <name evidence="2 4" type="primary">rsfS</name>
    <name evidence="4" type="ORF">MOP44_05765</name>
</gene>
<dbReference type="PANTHER" id="PTHR21043">
    <property type="entry name" value="IOJAP SUPERFAMILY ORTHOLOG"/>
    <property type="match status" value="1"/>
</dbReference>
<dbReference type="NCBIfam" id="TIGR00090">
    <property type="entry name" value="rsfS_iojap_ybeB"/>
    <property type="match status" value="1"/>
</dbReference>
<comment type="subcellular location">
    <subcellularLocation>
        <location evidence="2">Cytoplasm</location>
    </subcellularLocation>
</comment>
<dbReference type="InterPro" id="IPR043519">
    <property type="entry name" value="NT_sf"/>
</dbReference>
<dbReference type="Pfam" id="PF02410">
    <property type="entry name" value="RsfS"/>
    <property type="match status" value="1"/>
</dbReference>
<keyword evidence="5" id="KW-1185">Reference proteome</keyword>
<protein>
    <recommendedName>
        <fullName evidence="2">Ribosomal silencing factor RsfS</fullName>
    </recommendedName>
</protein>
<dbReference type="Gene3D" id="3.30.460.10">
    <property type="entry name" value="Beta Polymerase, domain 2"/>
    <property type="match status" value="1"/>
</dbReference>
<evidence type="ECO:0000256" key="2">
    <source>
        <dbReference type="HAMAP-Rule" id="MF_01477"/>
    </source>
</evidence>
<dbReference type="PANTHER" id="PTHR21043:SF0">
    <property type="entry name" value="MITOCHONDRIAL ASSEMBLY OF RIBOSOMAL LARGE SUBUNIT PROTEIN 1"/>
    <property type="match status" value="1"/>
</dbReference>
<dbReference type="HAMAP" id="MF_01477">
    <property type="entry name" value="Iojap_RsfS"/>
    <property type="match status" value="1"/>
</dbReference>
<feature type="compositionally biased region" description="Basic residues" evidence="3">
    <location>
        <begin position="171"/>
        <end position="183"/>
    </location>
</feature>
<name>A0A9J7BX18_9BACT</name>
<dbReference type="GO" id="GO:0017148">
    <property type="term" value="P:negative regulation of translation"/>
    <property type="evidence" value="ECO:0007669"/>
    <property type="project" value="UniProtKB-UniRule"/>
</dbReference>
<dbReference type="AlphaFoldDB" id="A0A9J7BX18"/>
<reference evidence="4" key="1">
    <citation type="submission" date="2021-04" db="EMBL/GenBank/DDBJ databases">
        <title>Phylogenetic analysis of Acidobacteriaceae.</title>
        <authorList>
            <person name="Qiu L."/>
            <person name="Zhang Q."/>
        </authorList>
    </citation>
    <scope>NUCLEOTIDE SEQUENCE</scope>
    <source>
        <strain evidence="4">DSM 25168</strain>
    </source>
</reference>
<dbReference type="EMBL" id="CP093313">
    <property type="protein sequence ID" value="UWZ85446.1"/>
    <property type="molecule type" value="Genomic_DNA"/>
</dbReference>
<keyword evidence="2" id="KW-0810">Translation regulation</keyword>
<dbReference type="GO" id="GO:0090071">
    <property type="term" value="P:negative regulation of ribosome biogenesis"/>
    <property type="evidence" value="ECO:0007669"/>
    <property type="project" value="UniProtKB-UniRule"/>
</dbReference>